<keyword evidence="6 9" id="KW-1133">Transmembrane helix</keyword>
<feature type="domain" description="RING-type" evidence="11">
    <location>
        <begin position="255"/>
        <end position="296"/>
    </location>
</feature>
<keyword evidence="10" id="KW-0732">Signal</keyword>
<evidence type="ECO:0000256" key="1">
    <source>
        <dbReference type="ARBA" id="ARBA00004370"/>
    </source>
</evidence>
<proteinExistence type="predicted"/>
<accession>A0AAE0BIC9</accession>
<organism evidence="12 13">
    <name type="scientific">Cymbomonas tetramitiformis</name>
    <dbReference type="NCBI Taxonomy" id="36881"/>
    <lineage>
        <taxon>Eukaryota</taxon>
        <taxon>Viridiplantae</taxon>
        <taxon>Chlorophyta</taxon>
        <taxon>Pyramimonadophyceae</taxon>
        <taxon>Pyramimonadales</taxon>
        <taxon>Pyramimonadaceae</taxon>
        <taxon>Cymbomonas</taxon>
    </lineage>
</organism>
<comment type="subcellular location">
    <subcellularLocation>
        <location evidence="1">Membrane</location>
    </subcellularLocation>
</comment>
<keyword evidence="3" id="KW-0479">Metal-binding</keyword>
<keyword evidence="2 9" id="KW-0812">Transmembrane</keyword>
<dbReference type="SUPFAM" id="SSF57850">
    <property type="entry name" value="RING/U-box"/>
    <property type="match status" value="1"/>
</dbReference>
<evidence type="ECO:0000313" key="13">
    <source>
        <dbReference type="Proteomes" id="UP001190700"/>
    </source>
</evidence>
<comment type="caution">
    <text evidence="12">The sequence shown here is derived from an EMBL/GenBank/DDBJ whole genome shotgun (WGS) entry which is preliminary data.</text>
</comment>
<dbReference type="PROSITE" id="PS50089">
    <property type="entry name" value="ZF_RING_2"/>
    <property type="match status" value="1"/>
</dbReference>
<evidence type="ECO:0000256" key="2">
    <source>
        <dbReference type="ARBA" id="ARBA00022692"/>
    </source>
</evidence>
<evidence type="ECO:0000259" key="11">
    <source>
        <dbReference type="PROSITE" id="PS50089"/>
    </source>
</evidence>
<evidence type="ECO:0000256" key="4">
    <source>
        <dbReference type="ARBA" id="ARBA00022771"/>
    </source>
</evidence>
<evidence type="ECO:0000256" key="7">
    <source>
        <dbReference type="ARBA" id="ARBA00023136"/>
    </source>
</evidence>
<evidence type="ECO:0000256" key="8">
    <source>
        <dbReference type="PROSITE-ProRule" id="PRU00175"/>
    </source>
</evidence>
<dbReference type="EMBL" id="LGRX02034693">
    <property type="protein sequence ID" value="KAK3237148.1"/>
    <property type="molecule type" value="Genomic_DNA"/>
</dbReference>
<dbReference type="InterPro" id="IPR013083">
    <property type="entry name" value="Znf_RING/FYVE/PHD"/>
</dbReference>
<feature type="transmembrane region" description="Helical" evidence="9">
    <location>
        <begin position="185"/>
        <end position="208"/>
    </location>
</feature>
<gene>
    <name evidence="12" type="ORF">CYMTET_52755</name>
</gene>
<feature type="signal peptide" evidence="10">
    <location>
        <begin position="1"/>
        <end position="23"/>
    </location>
</feature>
<evidence type="ECO:0000256" key="6">
    <source>
        <dbReference type="ARBA" id="ARBA00022989"/>
    </source>
</evidence>
<dbReference type="InterPro" id="IPR001841">
    <property type="entry name" value="Znf_RING"/>
</dbReference>
<dbReference type="AlphaFoldDB" id="A0AAE0BIC9"/>
<dbReference type="Proteomes" id="UP001190700">
    <property type="component" value="Unassembled WGS sequence"/>
</dbReference>
<dbReference type="PANTHER" id="PTHR46539:SF1">
    <property type="entry name" value="E3 UBIQUITIN-PROTEIN LIGASE ATL42"/>
    <property type="match status" value="1"/>
</dbReference>
<dbReference type="CDD" id="cd16454">
    <property type="entry name" value="RING-H2_PA-TM-RING"/>
    <property type="match status" value="1"/>
</dbReference>
<feature type="chain" id="PRO_5041960937" description="RING-type domain-containing protein" evidence="10">
    <location>
        <begin position="24"/>
        <end position="398"/>
    </location>
</feature>
<evidence type="ECO:0000256" key="9">
    <source>
        <dbReference type="SAM" id="Phobius"/>
    </source>
</evidence>
<protein>
    <recommendedName>
        <fullName evidence="11">RING-type domain-containing protein</fullName>
    </recommendedName>
</protein>
<dbReference type="Gene3D" id="3.30.40.10">
    <property type="entry name" value="Zinc/RING finger domain, C3HC4 (zinc finger)"/>
    <property type="match status" value="1"/>
</dbReference>
<dbReference type="Pfam" id="PF13639">
    <property type="entry name" value="zf-RING_2"/>
    <property type="match status" value="1"/>
</dbReference>
<reference evidence="12 13" key="1">
    <citation type="journal article" date="2015" name="Genome Biol. Evol.">
        <title>Comparative Genomics of a Bacterivorous Green Alga Reveals Evolutionary Causalities and Consequences of Phago-Mixotrophic Mode of Nutrition.</title>
        <authorList>
            <person name="Burns J.A."/>
            <person name="Paasch A."/>
            <person name="Narechania A."/>
            <person name="Kim E."/>
        </authorList>
    </citation>
    <scope>NUCLEOTIDE SEQUENCE [LARGE SCALE GENOMIC DNA]</scope>
    <source>
        <strain evidence="12 13">PLY_AMNH</strain>
    </source>
</reference>
<evidence type="ECO:0000313" key="12">
    <source>
        <dbReference type="EMBL" id="KAK3237148.1"/>
    </source>
</evidence>
<keyword evidence="4 8" id="KW-0863">Zinc-finger</keyword>
<keyword evidence="13" id="KW-1185">Reference proteome</keyword>
<dbReference type="GO" id="GO:0008270">
    <property type="term" value="F:zinc ion binding"/>
    <property type="evidence" value="ECO:0007669"/>
    <property type="project" value="UniProtKB-KW"/>
</dbReference>
<keyword evidence="7 9" id="KW-0472">Membrane</keyword>
<evidence type="ECO:0000256" key="5">
    <source>
        <dbReference type="ARBA" id="ARBA00022833"/>
    </source>
</evidence>
<sequence>MPTASWHFHCLGACTASSSCVWCADVGECRSIGPYKSTIAAEPSSRIIYSEALFEKTYGYNVTTSVPAGMCEAVVHSAESCSIEHYCKHSYASATCNQCLRYDGCGWAVYENGVGHCQSGTVTGHFLWTAEESPSQSWKFGNWARYFQTNTWESRCYDSPPRHASPPSPNFPGGHTSTTGVEISITIVFIFLILAAICSAYWMCRLFLRRTATERLEATAQLPVMASDARAGVSEVDLEVLCPLSKAQNDLEDDCCICLSAPCNGEGIRVLPCKHIVHSECIGPWFKAHSCCPLCKQDVLASGDMTTLYDMRGIEGQQHSAAVLPVFSDTGESLSERAPGSSGHVIELPTYIVHSADLSSAPELDSYSDALSTVYVAETENVEVIDLHDAILARSPQT</sequence>
<dbReference type="SMART" id="SM00184">
    <property type="entry name" value="RING"/>
    <property type="match status" value="1"/>
</dbReference>
<dbReference type="PANTHER" id="PTHR46539">
    <property type="entry name" value="E3 UBIQUITIN-PROTEIN LIGASE ATL42"/>
    <property type="match status" value="1"/>
</dbReference>
<name>A0AAE0BIC9_9CHLO</name>
<evidence type="ECO:0000256" key="3">
    <source>
        <dbReference type="ARBA" id="ARBA00022723"/>
    </source>
</evidence>
<evidence type="ECO:0000256" key="10">
    <source>
        <dbReference type="SAM" id="SignalP"/>
    </source>
</evidence>
<keyword evidence="5" id="KW-0862">Zinc</keyword>
<dbReference type="GO" id="GO:0016020">
    <property type="term" value="C:membrane"/>
    <property type="evidence" value="ECO:0007669"/>
    <property type="project" value="UniProtKB-SubCell"/>
</dbReference>